<feature type="domain" description="MI" evidence="2">
    <location>
        <begin position="140"/>
        <end position="263"/>
    </location>
</feature>
<dbReference type="InterPro" id="IPR003891">
    <property type="entry name" value="Initiation_fac_eIF4g_MI"/>
</dbReference>
<gene>
    <name evidence="3" type="ORF">NQ317_015052</name>
</gene>
<sequence>MYGVWVGYDQAGFPLVDEPFGSSQTFGNWSKGSIGVNVKTPPQVLANTANKYSALEIMETEKRPISSRPGSKEPYSSKGTSLERGYGKLYDGRGSRSGSQHRSNDSSASSSQRSTPAPVMPPAQPKPVQQAPVVQLTEEQIIRRINNSLDEYITGSCTADDYFLDISSILPPSYYPRIVSDSYSRVLEKSQQARLKTGGLFAKLIKSGKIPLEDYCTGLEEIFLQAEDLQIDVPKIWDYLAEILVNLVCEEVLPLSRLYKSFQPLIKQDRAVEVLVPLFKFVVTEVGPNFLQNIWQVSGLQLTDFMPASQIKSFIEDNQFGFLLGRGTPVGQNHLTYEQIQNKLSEFLKLSSPIDSIVNWITANIGDKVKENKFIRALATAVFESSINKNFKLVPKNIGWPTALIHKMEHPPGSFSQESFLAWENSNDPAEQEGKGVALKQLTSLFTQMKENDEEDYGSSTSEDA</sequence>
<feature type="compositionally biased region" description="Low complexity" evidence="1">
    <location>
        <begin position="96"/>
        <end position="117"/>
    </location>
</feature>
<organism evidence="3 4">
    <name type="scientific">Molorchus minor</name>
    <dbReference type="NCBI Taxonomy" id="1323400"/>
    <lineage>
        <taxon>Eukaryota</taxon>
        <taxon>Metazoa</taxon>
        <taxon>Ecdysozoa</taxon>
        <taxon>Arthropoda</taxon>
        <taxon>Hexapoda</taxon>
        <taxon>Insecta</taxon>
        <taxon>Pterygota</taxon>
        <taxon>Neoptera</taxon>
        <taxon>Endopterygota</taxon>
        <taxon>Coleoptera</taxon>
        <taxon>Polyphaga</taxon>
        <taxon>Cucujiformia</taxon>
        <taxon>Chrysomeloidea</taxon>
        <taxon>Cerambycidae</taxon>
        <taxon>Lamiinae</taxon>
        <taxon>Monochamini</taxon>
        <taxon>Molorchus</taxon>
    </lineage>
</organism>
<evidence type="ECO:0000313" key="3">
    <source>
        <dbReference type="EMBL" id="KAJ8985508.1"/>
    </source>
</evidence>
<protein>
    <recommendedName>
        <fullName evidence="2">MI domain-containing protein</fullName>
    </recommendedName>
</protein>
<dbReference type="PROSITE" id="PS51366">
    <property type="entry name" value="MI"/>
    <property type="match status" value="1"/>
</dbReference>
<dbReference type="PANTHER" id="PTHR23253">
    <property type="entry name" value="EUKARYOTIC TRANSLATION INITIATION FACTOR 4 GAMMA"/>
    <property type="match status" value="1"/>
</dbReference>
<feature type="region of interest" description="Disordered" evidence="1">
    <location>
        <begin position="60"/>
        <end position="132"/>
    </location>
</feature>
<accession>A0ABQ9K7B3</accession>
<evidence type="ECO:0000313" key="4">
    <source>
        <dbReference type="Proteomes" id="UP001162164"/>
    </source>
</evidence>
<evidence type="ECO:0000259" key="2">
    <source>
        <dbReference type="PROSITE" id="PS51366"/>
    </source>
</evidence>
<dbReference type="EMBL" id="JAPWTJ010000013">
    <property type="protein sequence ID" value="KAJ8985508.1"/>
    <property type="molecule type" value="Genomic_DNA"/>
</dbReference>
<dbReference type="SUPFAM" id="SSF48371">
    <property type="entry name" value="ARM repeat"/>
    <property type="match status" value="1"/>
</dbReference>
<dbReference type="Proteomes" id="UP001162164">
    <property type="component" value="Unassembled WGS sequence"/>
</dbReference>
<dbReference type="SMART" id="SM00544">
    <property type="entry name" value="MA3"/>
    <property type="match status" value="1"/>
</dbReference>
<comment type="caution">
    <text evidence="3">The sequence shown here is derived from an EMBL/GenBank/DDBJ whole genome shotgun (WGS) entry which is preliminary data.</text>
</comment>
<evidence type="ECO:0000256" key="1">
    <source>
        <dbReference type="SAM" id="MobiDB-lite"/>
    </source>
</evidence>
<dbReference type="Gene3D" id="1.25.40.180">
    <property type="match status" value="2"/>
</dbReference>
<proteinExistence type="predicted"/>
<dbReference type="Pfam" id="PF02847">
    <property type="entry name" value="MA3"/>
    <property type="match status" value="1"/>
</dbReference>
<dbReference type="PANTHER" id="PTHR23253:SF78">
    <property type="entry name" value="EUKARYOTIC TRANSLATION INITIATION FACTOR 4G1, ISOFORM B-RELATED"/>
    <property type="match status" value="1"/>
</dbReference>
<dbReference type="InterPro" id="IPR016024">
    <property type="entry name" value="ARM-type_fold"/>
</dbReference>
<keyword evidence="4" id="KW-1185">Reference proteome</keyword>
<name>A0ABQ9K7B3_9CUCU</name>
<reference evidence="3" key="1">
    <citation type="journal article" date="2023" name="Insect Mol. Biol.">
        <title>Genome sequencing provides insights into the evolution of gene families encoding plant cell wall-degrading enzymes in longhorned beetles.</title>
        <authorList>
            <person name="Shin N.R."/>
            <person name="Okamura Y."/>
            <person name="Kirsch R."/>
            <person name="Pauchet Y."/>
        </authorList>
    </citation>
    <scope>NUCLEOTIDE SEQUENCE</scope>
    <source>
        <strain evidence="3">MMC_N1</strain>
    </source>
</reference>